<evidence type="ECO:0000256" key="8">
    <source>
        <dbReference type="ARBA" id="ARBA00054043"/>
    </source>
</evidence>
<comment type="function">
    <text evidence="8 15">Functions in the N-end rule pathway of protein degradation where it conjugates Leu, Phe and, less efficiently, Met from aminoacyl-tRNAs to the N-termini of proteins containing an N-terminal arginine or lysine.</text>
</comment>
<reference evidence="17 19" key="1">
    <citation type="journal article" date="2018" name="Front. Microbiol.">
        <title>Genome-Based Analysis Reveals the Taxonomy and Diversity of the Family Idiomarinaceae.</title>
        <authorList>
            <person name="Liu Y."/>
            <person name="Lai Q."/>
            <person name="Shao Z."/>
        </authorList>
    </citation>
    <scope>NUCLEOTIDE SEQUENCE [LARGE SCALE GENOMIC DNA]</scope>
    <source>
        <strain evidence="17 19">CF12-14</strain>
    </source>
</reference>
<reference evidence="16 18" key="2">
    <citation type="submission" date="2018-06" db="EMBL/GenBank/DDBJ databases">
        <title>Genomic Encyclopedia of Type Strains, Phase III (KMG-III): the genomes of soil and plant-associated and newly described type strains.</title>
        <authorList>
            <person name="Whitman W."/>
        </authorList>
    </citation>
    <scope>NUCLEOTIDE SEQUENCE [LARGE SCALE GENOMIC DNA]</scope>
    <source>
        <strain evidence="16 18">CGMCC 1.15366</strain>
    </source>
</reference>
<evidence type="ECO:0000256" key="5">
    <source>
        <dbReference type="ARBA" id="ARBA00050607"/>
    </source>
</evidence>
<evidence type="ECO:0000256" key="11">
    <source>
        <dbReference type="ARBA" id="ARBA00074372"/>
    </source>
</evidence>
<protein>
    <recommendedName>
        <fullName evidence="11 15">Leucyl/phenylalanyl-tRNA--protein transferase</fullName>
        <ecNumber evidence="10 15">2.3.2.6</ecNumber>
    </recommendedName>
    <alternativeName>
        <fullName evidence="12 15">L/F-transferase</fullName>
    </alternativeName>
    <alternativeName>
        <fullName evidence="13 15">Leucyltransferase</fullName>
    </alternativeName>
    <alternativeName>
        <fullName evidence="14 15">Phenyalanyltransferase</fullName>
    </alternativeName>
</protein>
<gene>
    <name evidence="15" type="primary">aat</name>
    <name evidence="16" type="ORF">B0I24_10830</name>
    <name evidence="17" type="ORF">CWE07_09815</name>
</gene>
<evidence type="ECO:0000256" key="10">
    <source>
        <dbReference type="ARBA" id="ARBA00066767"/>
    </source>
</evidence>
<keyword evidence="3 15" id="KW-0808">Transferase</keyword>
<organism evidence="16 18">
    <name type="scientific">Aliidiomarina maris</name>
    <dbReference type="NCBI Taxonomy" id="531312"/>
    <lineage>
        <taxon>Bacteria</taxon>
        <taxon>Pseudomonadati</taxon>
        <taxon>Pseudomonadota</taxon>
        <taxon>Gammaproteobacteria</taxon>
        <taxon>Alteromonadales</taxon>
        <taxon>Idiomarinaceae</taxon>
        <taxon>Aliidiomarina</taxon>
    </lineage>
</organism>
<dbReference type="EMBL" id="PIPK01000008">
    <property type="protein sequence ID" value="RUO23795.1"/>
    <property type="molecule type" value="Genomic_DNA"/>
</dbReference>
<evidence type="ECO:0000256" key="13">
    <source>
        <dbReference type="ARBA" id="ARBA00077165"/>
    </source>
</evidence>
<accession>A0A327WUB4</accession>
<dbReference type="OrthoDB" id="9790282at2"/>
<evidence type="ECO:0000313" key="17">
    <source>
        <dbReference type="EMBL" id="RUO23795.1"/>
    </source>
</evidence>
<dbReference type="RefSeq" id="WP_111569626.1">
    <property type="nucleotide sequence ID" value="NZ_PIPK01000008.1"/>
</dbReference>
<evidence type="ECO:0000256" key="6">
    <source>
        <dbReference type="ARBA" id="ARBA00050652"/>
    </source>
</evidence>
<dbReference type="NCBIfam" id="TIGR00667">
    <property type="entry name" value="aat"/>
    <property type="match status" value="1"/>
</dbReference>
<dbReference type="EMBL" id="QLMD01000008">
    <property type="protein sequence ID" value="RAJ96452.1"/>
    <property type="molecule type" value="Genomic_DNA"/>
</dbReference>
<evidence type="ECO:0000256" key="1">
    <source>
        <dbReference type="ARBA" id="ARBA00004496"/>
    </source>
</evidence>
<comment type="catalytic activity">
    <reaction evidence="5 15">
        <text>L-phenylalanyl-tRNA(Phe) + an N-terminal L-alpha-aminoacyl-[protein] = an N-terminal L-phenylalanyl-L-alpha-aminoacyl-[protein] + tRNA(Phe)</text>
        <dbReference type="Rhea" id="RHEA:43632"/>
        <dbReference type="Rhea" id="RHEA-COMP:9668"/>
        <dbReference type="Rhea" id="RHEA-COMP:9699"/>
        <dbReference type="Rhea" id="RHEA-COMP:10636"/>
        <dbReference type="Rhea" id="RHEA-COMP:10637"/>
        <dbReference type="ChEBI" id="CHEBI:78442"/>
        <dbReference type="ChEBI" id="CHEBI:78531"/>
        <dbReference type="ChEBI" id="CHEBI:78597"/>
        <dbReference type="ChEBI" id="CHEBI:83561"/>
        <dbReference type="EC" id="2.3.2.6"/>
    </reaction>
</comment>
<comment type="similarity">
    <text evidence="9 15">Belongs to the L/F-transferase family.</text>
</comment>
<dbReference type="InterPro" id="IPR004616">
    <property type="entry name" value="Leu/Phe-tRNA_Trfase"/>
</dbReference>
<dbReference type="InterPro" id="IPR042221">
    <property type="entry name" value="Leu/Phe-tRNA_Trfase_N"/>
</dbReference>
<dbReference type="PANTHER" id="PTHR30098">
    <property type="entry name" value="LEUCYL/PHENYLALANYL-TRNA--PROTEIN TRANSFERASE"/>
    <property type="match status" value="1"/>
</dbReference>
<dbReference type="Proteomes" id="UP000249203">
    <property type="component" value="Unassembled WGS sequence"/>
</dbReference>
<keyword evidence="19" id="KW-1185">Reference proteome</keyword>
<dbReference type="SUPFAM" id="SSF55729">
    <property type="entry name" value="Acyl-CoA N-acyltransferases (Nat)"/>
    <property type="match status" value="1"/>
</dbReference>
<dbReference type="Proteomes" id="UP000287865">
    <property type="component" value="Unassembled WGS sequence"/>
</dbReference>
<evidence type="ECO:0000256" key="4">
    <source>
        <dbReference type="ARBA" id="ARBA00023315"/>
    </source>
</evidence>
<evidence type="ECO:0000256" key="15">
    <source>
        <dbReference type="HAMAP-Rule" id="MF_00688"/>
    </source>
</evidence>
<dbReference type="GO" id="GO:0030163">
    <property type="term" value="P:protein catabolic process"/>
    <property type="evidence" value="ECO:0007669"/>
    <property type="project" value="UniProtKB-UniRule"/>
</dbReference>
<dbReference type="EC" id="2.3.2.6" evidence="10 15"/>
<evidence type="ECO:0000256" key="9">
    <source>
        <dbReference type="ARBA" id="ARBA00061535"/>
    </source>
</evidence>
<dbReference type="FunFam" id="3.40.630.70:FF:000001">
    <property type="entry name" value="Leucyl/phenylalanyl-tRNA--protein transferase"/>
    <property type="match status" value="1"/>
</dbReference>
<evidence type="ECO:0000256" key="2">
    <source>
        <dbReference type="ARBA" id="ARBA00022490"/>
    </source>
</evidence>
<dbReference type="PANTHER" id="PTHR30098:SF2">
    <property type="entry name" value="LEUCYL_PHENYLALANYL-TRNA--PROTEIN TRANSFERASE"/>
    <property type="match status" value="1"/>
</dbReference>
<evidence type="ECO:0000256" key="14">
    <source>
        <dbReference type="ARBA" id="ARBA00083640"/>
    </source>
</evidence>
<proteinExistence type="inferred from homology"/>
<dbReference type="InterPro" id="IPR016181">
    <property type="entry name" value="Acyl_CoA_acyltransferase"/>
</dbReference>
<dbReference type="Gene3D" id="3.40.630.70">
    <property type="entry name" value="Leucyl/phenylalanyl-tRNA-protein transferase, C-terminal domain"/>
    <property type="match status" value="1"/>
</dbReference>
<keyword evidence="2 15" id="KW-0963">Cytoplasm</keyword>
<evidence type="ECO:0000313" key="16">
    <source>
        <dbReference type="EMBL" id="RAJ96452.1"/>
    </source>
</evidence>
<dbReference type="Gene3D" id="3.30.70.3550">
    <property type="entry name" value="Leucyl/phenylalanyl-tRNA-protein transferase, N-terminal domain"/>
    <property type="match status" value="1"/>
</dbReference>
<comment type="catalytic activity">
    <reaction evidence="7 15">
        <text>N-terminal L-lysyl-[protein] + L-leucyl-tRNA(Leu) = N-terminal L-leucyl-L-lysyl-[protein] + tRNA(Leu) + H(+)</text>
        <dbReference type="Rhea" id="RHEA:12340"/>
        <dbReference type="Rhea" id="RHEA-COMP:9613"/>
        <dbReference type="Rhea" id="RHEA-COMP:9622"/>
        <dbReference type="Rhea" id="RHEA-COMP:12670"/>
        <dbReference type="Rhea" id="RHEA-COMP:12671"/>
        <dbReference type="ChEBI" id="CHEBI:15378"/>
        <dbReference type="ChEBI" id="CHEBI:65249"/>
        <dbReference type="ChEBI" id="CHEBI:78442"/>
        <dbReference type="ChEBI" id="CHEBI:78494"/>
        <dbReference type="ChEBI" id="CHEBI:133043"/>
        <dbReference type="EC" id="2.3.2.6"/>
    </reaction>
</comment>
<name>A0A327WUB4_9GAMM</name>
<evidence type="ECO:0000313" key="18">
    <source>
        <dbReference type="Proteomes" id="UP000249203"/>
    </source>
</evidence>
<comment type="caution">
    <text evidence="16">The sequence shown here is derived from an EMBL/GenBank/DDBJ whole genome shotgun (WGS) entry which is preliminary data.</text>
</comment>
<dbReference type="FunFam" id="3.30.70.3550:FF:000001">
    <property type="entry name" value="Leucyl/phenylalanyl-tRNA--protein transferase"/>
    <property type="match status" value="1"/>
</dbReference>
<dbReference type="GO" id="GO:0008914">
    <property type="term" value="F:leucyl-tRNA--protein transferase activity"/>
    <property type="evidence" value="ECO:0007669"/>
    <property type="project" value="UniProtKB-UniRule"/>
</dbReference>
<sequence>MIPVLSPNVLRFPALHRALAEPNGLLAVGGDLSVERLLLAYRSGIFPWFSEGDPIIWWSPDPRGVIFPDRIHVSRSLRKFARRIDYTYSINQAFEQVISGCIEQRAELEGTWITDDMYEAYCDLHDHGHAHSIEVWHHGELVGGLYGVLQGTIFCGESMFHRADNASKLALLALRHHLLPAGLSLIDCQMPNLHLLTLGAEAIAREQFVSLLEQGLQGSIDANYLKPQSISGIYA</sequence>
<evidence type="ECO:0000256" key="12">
    <source>
        <dbReference type="ARBA" id="ARBA00077136"/>
    </source>
</evidence>
<comment type="subcellular location">
    <subcellularLocation>
        <location evidence="1 15">Cytoplasm</location>
    </subcellularLocation>
</comment>
<dbReference type="AlphaFoldDB" id="A0A327WUB4"/>
<dbReference type="HAMAP" id="MF_00688">
    <property type="entry name" value="Leu_Phe_trans"/>
    <property type="match status" value="1"/>
</dbReference>
<evidence type="ECO:0000256" key="7">
    <source>
        <dbReference type="ARBA" id="ARBA00051538"/>
    </source>
</evidence>
<dbReference type="GO" id="GO:0005737">
    <property type="term" value="C:cytoplasm"/>
    <property type="evidence" value="ECO:0007669"/>
    <property type="project" value="UniProtKB-SubCell"/>
</dbReference>
<dbReference type="InterPro" id="IPR042203">
    <property type="entry name" value="Leu/Phe-tRNA_Trfase_C"/>
</dbReference>
<dbReference type="Pfam" id="PF03588">
    <property type="entry name" value="Leu_Phe_trans"/>
    <property type="match status" value="1"/>
</dbReference>
<keyword evidence="4 15" id="KW-0012">Acyltransferase</keyword>
<evidence type="ECO:0000313" key="19">
    <source>
        <dbReference type="Proteomes" id="UP000287865"/>
    </source>
</evidence>
<evidence type="ECO:0000256" key="3">
    <source>
        <dbReference type="ARBA" id="ARBA00022679"/>
    </source>
</evidence>
<comment type="catalytic activity">
    <reaction evidence="6 15">
        <text>N-terminal L-arginyl-[protein] + L-leucyl-tRNA(Leu) = N-terminal L-leucyl-L-arginyl-[protein] + tRNA(Leu) + H(+)</text>
        <dbReference type="Rhea" id="RHEA:50416"/>
        <dbReference type="Rhea" id="RHEA-COMP:9613"/>
        <dbReference type="Rhea" id="RHEA-COMP:9622"/>
        <dbReference type="Rhea" id="RHEA-COMP:12672"/>
        <dbReference type="Rhea" id="RHEA-COMP:12673"/>
        <dbReference type="ChEBI" id="CHEBI:15378"/>
        <dbReference type="ChEBI" id="CHEBI:64719"/>
        <dbReference type="ChEBI" id="CHEBI:78442"/>
        <dbReference type="ChEBI" id="CHEBI:78494"/>
        <dbReference type="ChEBI" id="CHEBI:133044"/>
        <dbReference type="EC" id="2.3.2.6"/>
    </reaction>
</comment>